<dbReference type="InterPro" id="IPR016186">
    <property type="entry name" value="C-type_lectin-like/link_sf"/>
</dbReference>
<dbReference type="PRINTS" id="PR00249">
    <property type="entry name" value="GPCRSECRETIN"/>
</dbReference>
<evidence type="ECO:0000256" key="15">
    <source>
        <dbReference type="SAM" id="Phobius"/>
    </source>
</evidence>
<evidence type="ECO:0000259" key="18">
    <source>
        <dbReference type="PROSITE" id="PS50221"/>
    </source>
</evidence>
<dbReference type="InterPro" id="IPR000832">
    <property type="entry name" value="GPCR_2_secretin-like"/>
</dbReference>
<keyword evidence="4" id="KW-0597">Phosphoprotein</keyword>
<dbReference type="Pfam" id="PF02140">
    <property type="entry name" value="SUEL_Lectin"/>
    <property type="match status" value="1"/>
</dbReference>
<dbReference type="GO" id="GO:0004930">
    <property type="term" value="F:G protein-coupled receptor activity"/>
    <property type="evidence" value="ECO:0000318"/>
    <property type="project" value="GO_Central"/>
</dbReference>
<evidence type="ECO:0000256" key="4">
    <source>
        <dbReference type="ARBA" id="ARBA00022553"/>
    </source>
</evidence>
<dbReference type="Gene3D" id="3.10.100.10">
    <property type="entry name" value="Mannose-Binding Protein A, subunit A"/>
    <property type="match status" value="3"/>
</dbReference>
<dbReference type="CDD" id="cd15440">
    <property type="entry name" value="7tmB2_latrophilin-like_invertebrate"/>
    <property type="match status" value="1"/>
</dbReference>
<dbReference type="OrthoDB" id="1100386at2759"/>
<keyword evidence="5 15" id="KW-0812">Transmembrane</keyword>
<feature type="domain" description="G-protein coupled receptors family 2 profile 1" evidence="19">
    <location>
        <begin position="756"/>
        <end position="809"/>
    </location>
</feature>
<dbReference type="PROSITE" id="PS50228">
    <property type="entry name" value="SUEL_LECTIN"/>
    <property type="match status" value="1"/>
</dbReference>
<dbReference type="CDD" id="cd00037">
    <property type="entry name" value="CLECT"/>
    <property type="match status" value="1"/>
</dbReference>
<sequence length="1521" mass="167569">MGDRGRRQTSAWKDASPLSHIRLRAVLCVLILPVSLLPTFTSGSCAGSPCSNNGTCVPVTPSSSHPNSLPVRLNCPEGWIRQGGSCYKFHINDRKSWEEARQTCRGESSELVSIETEEEHDFLRALTVNGLYSGLFDECPTNNTLFYNNKTYTASLEKLTQSQASEVCQAKGGRLVAPKDAESYTRVVFLKNCLDRTEQFWLGLMKVNGSWVFSDGTEAGGFQPWAPGEPNNKSRLCSHIVRGNRGNSRTDQWADAYCNQWSFSYVCEVDGDVGGDSFWTSGTDESSEGVFKWNATGSNVTAGGWKTGEPNGRRNENCIELRRQHNFLWNDARCEHKNFFICEIGTKDFWAVEPEWTDKDADFQCKCPAGYSGEKCQVPPEQGLVGLWPLSQRHGADDTSRFGNHGNASGIQLAEGPLDDSEGAFYFAGNSSSFVEIPNNGALDVLDASVTVLAHVYPMGESGLVVNYPVSSEGCTLWQLANNSLFGSFALDPTVLTASVLRPNKWNYVGVTYDVTSGETKLWHQGVAVDSEPIGNTELNISGPIRLGYRDGDLESRAFHGRIACLQIYNYALEQRQIRAARHACDGALPEVTVTCEGQELKLSCGSLTRPFIYVEYASYGRSGMGCGGVSDNFSLNCSAQGTLHIVRNRCNGLPECSMVADDTIFGDPCPGTHKYLEVRMKCVAGPPEGYAPAPTELLTSPATFHTNLPPTVTATSGPPITNVVVNSTTSENTTTAMDVTSILPTGVTMTTESKCPATRKRNILWPAASRGEWSSQPCPNGTVGTARWFCEGPRWKGEPDLSDCTSPWVNELYDLLNAGGPAGDILALVSGNLINQGKVYGGDVIKSIDLLNVLVQRQEEQLVNMTQEERKGTVSNFTQTMTLCGSTLLRSDIGSAWDDIPEDNRSQVATGVINSAEGSGFLVAKSLPDESFSSVQDNLVLEVLPATGDTRRFPSGLSSEWNDVTDSVSLPATNQQVVALLYNDSLGTYLKPKDADRTVNSRVISASLGNGSTPGQLGDNQKVTIVLQHTDAQNASVRNPTCSFWNFSNGGFWSSKGCIKAKESNDTHTICECDHLTNFAILMDISGQGFTEADRFALSIITWVGCIISIVCLVFAICIFLGSRRVRCQRTVIHANLCICLLLAEALFLAGVDRTENKVACEVIAVLLHYLFLASFTWMCLEGVQLYILLIKVFKTQRSRMVYFYLFGYGVPALLVGVSVAVNYSDDLNGYVTDRYCWLNAQMFFIWSFVGPALLIVLINFGFLIIALRVVYSHKSGKKMKHFKTGTKFKSWIRGSLTLLCLLGVTWVFGVLYLDRGTIVFAYVFAITNSLQGLFIFIFHCLLNEKVQGELIRCFAQCSCCPEFLRQKYLERGSGTFVHHSGQSHRLHQNTLKTDSSGSTNSTRLNNTLDNHKVPLAMTNGIKRRNMDVTIPAEYKLRRVYRRRETSYPVELDSYSSARHQAVLPPIESKPYEKGTYYPHPGYREFSHSWEMISLPGKNHPASPYRGEVRNGAVNFQIDI</sequence>
<keyword evidence="9 15" id="KW-0472">Membrane</keyword>
<evidence type="ECO:0000256" key="13">
    <source>
        <dbReference type="ARBA" id="ARBA00023224"/>
    </source>
</evidence>
<feature type="transmembrane region" description="Helical" evidence="15">
    <location>
        <begin position="1293"/>
        <end position="1315"/>
    </location>
</feature>
<proteinExistence type="inferred from homology"/>
<feature type="transmembrane region" description="Helical" evidence="15">
    <location>
        <begin position="1097"/>
        <end position="1122"/>
    </location>
</feature>
<feature type="domain" description="C-type lectin" evidence="17">
    <location>
        <begin position="147"/>
        <end position="260"/>
    </location>
</feature>
<reference evidence="23" key="1">
    <citation type="journal article" date="2016" name="Genome Biol. Evol.">
        <title>Conserved non-coding elements in the most distant genera of cephalochordates: the Goldilocks principle.</title>
        <authorList>
            <person name="Yue J.X."/>
            <person name="Kozmikova I."/>
            <person name="Ono H."/>
            <person name="Nossa C.W."/>
            <person name="Kozmik Z."/>
            <person name="Putnam N.H."/>
            <person name="Yu J.K."/>
            <person name="Holland L.Z."/>
        </authorList>
    </citation>
    <scope>NUCLEOTIDE SEQUENCE</scope>
</reference>
<feature type="transmembrane region" description="Helical" evidence="15">
    <location>
        <begin position="1245"/>
        <end position="1272"/>
    </location>
</feature>
<evidence type="ECO:0000313" key="22">
    <source>
        <dbReference type="Proteomes" id="UP000001554"/>
    </source>
</evidence>
<feature type="transmembrane region" description="Helical" evidence="15">
    <location>
        <begin position="1203"/>
        <end position="1225"/>
    </location>
</feature>
<keyword evidence="12" id="KW-0325">Glycoprotein</keyword>
<evidence type="ECO:0000313" key="23">
    <source>
        <dbReference type="RefSeq" id="XP_035699113.1"/>
    </source>
</evidence>
<dbReference type="FunFam" id="1.20.1070.10:FF:000200">
    <property type="entry name" value="Adhesion G protein-coupled receptor L3"/>
    <property type="match status" value="1"/>
</dbReference>
<keyword evidence="22" id="KW-1185">Reference proteome</keyword>
<dbReference type="PROSITE" id="PS50261">
    <property type="entry name" value="G_PROTEIN_RECEP_F2_4"/>
    <property type="match status" value="1"/>
</dbReference>
<dbReference type="InterPro" id="IPR000742">
    <property type="entry name" value="EGF"/>
</dbReference>
<dbReference type="PROSITE" id="PS00615">
    <property type="entry name" value="C_TYPE_LECTIN_1"/>
    <property type="match status" value="1"/>
</dbReference>
<evidence type="ECO:0000256" key="8">
    <source>
        <dbReference type="ARBA" id="ARBA00023040"/>
    </source>
</evidence>
<keyword evidence="6 16" id="KW-0732">Signal</keyword>
<keyword evidence="8" id="KW-0297">G-protein coupled receptor</keyword>
<dbReference type="SMART" id="SM00008">
    <property type="entry name" value="HormR"/>
    <property type="match status" value="1"/>
</dbReference>
<feature type="chain" id="PRO_5039931495" evidence="16">
    <location>
        <begin position="44"/>
        <end position="1521"/>
    </location>
</feature>
<dbReference type="GeneID" id="118431833"/>
<gene>
    <name evidence="23" type="primary">LOC118431833</name>
</gene>
<feature type="domain" description="C-type lectin" evidence="17">
    <location>
        <begin position="278"/>
        <end position="343"/>
    </location>
</feature>
<dbReference type="PROSITE" id="PS00650">
    <property type="entry name" value="G_PROTEIN_RECEP_F2_2"/>
    <property type="match status" value="1"/>
</dbReference>
<dbReference type="Gene3D" id="2.60.220.50">
    <property type="match status" value="1"/>
</dbReference>
<dbReference type="CDD" id="cd22827">
    <property type="entry name" value="Gal_Rha_Lectin_SUL-I-like"/>
    <property type="match status" value="1"/>
</dbReference>
<keyword evidence="7 15" id="KW-1133">Transmembrane helix</keyword>
<dbReference type="Pfam" id="PF16489">
    <property type="entry name" value="GAIN"/>
    <property type="match status" value="1"/>
</dbReference>
<keyword evidence="11" id="KW-0675">Receptor</keyword>
<dbReference type="PROSITE" id="PS50221">
    <property type="entry name" value="GAIN_B"/>
    <property type="match status" value="1"/>
</dbReference>
<dbReference type="InterPro" id="IPR057244">
    <property type="entry name" value="GAIN_B"/>
</dbReference>
<dbReference type="PROSITE" id="PS50227">
    <property type="entry name" value="G_PROTEIN_RECEP_F2_3"/>
    <property type="match status" value="1"/>
</dbReference>
<organism evidence="22 23">
    <name type="scientific">Branchiostoma floridae</name>
    <name type="common">Florida lancelet</name>
    <name type="synonym">Amphioxus</name>
    <dbReference type="NCBI Taxonomy" id="7739"/>
    <lineage>
        <taxon>Eukaryota</taxon>
        <taxon>Metazoa</taxon>
        <taxon>Chordata</taxon>
        <taxon>Cephalochordata</taxon>
        <taxon>Leptocardii</taxon>
        <taxon>Amphioxiformes</taxon>
        <taxon>Branchiostomatidae</taxon>
        <taxon>Branchiostoma</taxon>
    </lineage>
</organism>
<dbReference type="Pfam" id="PF00059">
    <property type="entry name" value="Lectin_C"/>
    <property type="match status" value="3"/>
</dbReference>
<dbReference type="InterPro" id="IPR032471">
    <property type="entry name" value="AGRL2-4_GAIN_subdom_A"/>
</dbReference>
<evidence type="ECO:0000256" key="11">
    <source>
        <dbReference type="ARBA" id="ARBA00023170"/>
    </source>
</evidence>
<evidence type="ECO:0000256" key="2">
    <source>
        <dbReference type="ARBA" id="ARBA00010933"/>
    </source>
</evidence>
<keyword evidence="3" id="KW-1003">Cell membrane</keyword>
<evidence type="ECO:0000256" key="16">
    <source>
        <dbReference type="SAM" id="SignalP"/>
    </source>
</evidence>
<dbReference type="InterPro" id="IPR018378">
    <property type="entry name" value="C-type_lectin_CS"/>
</dbReference>
<dbReference type="RefSeq" id="XP_035699113.1">
    <property type="nucleotide sequence ID" value="XM_035843220.1"/>
</dbReference>
<dbReference type="PANTHER" id="PTHR12011">
    <property type="entry name" value="ADHESION G-PROTEIN COUPLED RECEPTOR"/>
    <property type="match status" value="1"/>
</dbReference>
<dbReference type="Pfam" id="PF13385">
    <property type="entry name" value="Laminin_G_3"/>
    <property type="match status" value="1"/>
</dbReference>
<evidence type="ECO:0000256" key="1">
    <source>
        <dbReference type="ARBA" id="ARBA00004651"/>
    </source>
</evidence>
<reference evidence="23" key="3">
    <citation type="submission" date="2025-08" db="UniProtKB">
        <authorList>
            <consortium name="RefSeq"/>
        </authorList>
    </citation>
    <scope>IDENTIFICATION</scope>
</reference>
<dbReference type="PANTHER" id="PTHR12011:SF471">
    <property type="entry name" value="G-PROTEIN COUPLED RECEPTORS FAMILY 2 PROFILE 2 DOMAIN-CONTAINING PROTEIN"/>
    <property type="match status" value="1"/>
</dbReference>
<feature type="domain" description="GAIN-B" evidence="18">
    <location>
        <begin position="929"/>
        <end position="1090"/>
    </location>
</feature>
<dbReference type="InterPro" id="IPR013320">
    <property type="entry name" value="ConA-like_dom_sf"/>
</dbReference>
<dbReference type="InterPro" id="IPR001879">
    <property type="entry name" value="GPCR_2_extracellular_dom"/>
</dbReference>
<evidence type="ECO:0000256" key="9">
    <source>
        <dbReference type="ARBA" id="ARBA00023136"/>
    </source>
</evidence>
<feature type="domain" description="C-type lectin" evidence="17">
    <location>
        <begin position="82"/>
        <end position="137"/>
    </location>
</feature>
<keyword evidence="10" id="KW-1015">Disulfide bond</keyword>
<dbReference type="InterPro" id="IPR043159">
    <property type="entry name" value="Lectin_gal-bd_sf"/>
</dbReference>
<dbReference type="SMART" id="SM00034">
    <property type="entry name" value="CLECT"/>
    <property type="match status" value="1"/>
</dbReference>
<dbReference type="PROSITE" id="PS00022">
    <property type="entry name" value="EGF_1"/>
    <property type="match status" value="1"/>
</dbReference>
<feature type="domain" description="G-protein coupled receptors family 2 profile 2" evidence="21">
    <location>
        <begin position="1099"/>
        <end position="1345"/>
    </location>
</feature>
<evidence type="ECO:0000256" key="3">
    <source>
        <dbReference type="ARBA" id="ARBA00022475"/>
    </source>
</evidence>
<comment type="subcellular location">
    <subcellularLocation>
        <location evidence="1">Cell membrane</location>
        <topology evidence="1">Multi-pass membrane protein</topology>
    </subcellularLocation>
</comment>
<dbReference type="InterPro" id="IPR036445">
    <property type="entry name" value="GPCR_2_extracell_dom_sf"/>
</dbReference>
<dbReference type="KEGG" id="bfo:118431833"/>
<dbReference type="InterPro" id="IPR016187">
    <property type="entry name" value="CTDL_fold"/>
</dbReference>
<evidence type="ECO:0000256" key="6">
    <source>
        <dbReference type="ARBA" id="ARBA00022729"/>
    </source>
</evidence>
<dbReference type="GO" id="GO:0007186">
    <property type="term" value="P:G protein-coupled receptor signaling pathway"/>
    <property type="evidence" value="ECO:0000318"/>
    <property type="project" value="GO_Central"/>
</dbReference>
<dbReference type="Gene3D" id="1.25.40.610">
    <property type="match status" value="1"/>
</dbReference>
<dbReference type="SMART" id="SM00181">
    <property type="entry name" value="EGF"/>
    <property type="match status" value="2"/>
</dbReference>
<keyword evidence="13" id="KW-0807">Transducer</keyword>
<dbReference type="InterPro" id="IPR046338">
    <property type="entry name" value="GAIN_dom_sf"/>
</dbReference>
<dbReference type="Proteomes" id="UP000001554">
    <property type="component" value="Chromosome 15"/>
</dbReference>
<dbReference type="Gene3D" id="1.20.1070.10">
    <property type="entry name" value="Rhodopsin 7-helix transmembrane proteins"/>
    <property type="match status" value="1"/>
</dbReference>
<feature type="signal peptide" evidence="16">
    <location>
        <begin position="1"/>
        <end position="43"/>
    </location>
</feature>
<evidence type="ECO:0000259" key="17">
    <source>
        <dbReference type="PROSITE" id="PS50041"/>
    </source>
</evidence>
<dbReference type="GO" id="GO:0007166">
    <property type="term" value="P:cell surface receptor signaling pathway"/>
    <property type="evidence" value="ECO:0007669"/>
    <property type="project" value="InterPro"/>
</dbReference>
<evidence type="ECO:0000256" key="14">
    <source>
        <dbReference type="SAM" id="MobiDB-lite"/>
    </source>
</evidence>
<dbReference type="InterPro" id="IPR017981">
    <property type="entry name" value="GPCR_2-like_7TM"/>
</dbReference>
<evidence type="ECO:0000259" key="19">
    <source>
        <dbReference type="PROSITE" id="PS50227"/>
    </source>
</evidence>
<feature type="transmembrane region" description="Helical" evidence="15">
    <location>
        <begin position="1134"/>
        <end position="1153"/>
    </location>
</feature>
<evidence type="ECO:0000256" key="7">
    <source>
        <dbReference type="ARBA" id="ARBA00022989"/>
    </source>
</evidence>
<dbReference type="Pfam" id="PF01825">
    <property type="entry name" value="GPS"/>
    <property type="match status" value="1"/>
</dbReference>
<dbReference type="InterPro" id="IPR017983">
    <property type="entry name" value="GPCR_2_secretin-like_CS"/>
</dbReference>
<accession>A0A9J7MDV3</accession>
<dbReference type="InterPro" id="IPR000203">
    <property type="entry name" value="GPS"/>
</dbReference>
<dbReference type="Gene3D" id="4.10.1240.10">
    <property type="entry name" value="GPCR, family 2, extracellular hormone receptor domain"/>
    <property type="match status" value="1"/>
</dbReference>
<dbReference type="InterPro" id="IPR000922">
    <property type="entry name" value="Lectin_gal-bd_dom"/>
</dbReference>
<dbReference type="SMART" id="SM00303">
    <property type="entry name" value="GPS"/>
    <property type="match status" value="1"/>
</dbReference>
<feature type="region of interest" description="Disordered" evidence="14">
    <location>
        <begin position="1389"/>
        <end position="1409"/>
    </location>
</feature>
<evidence type="ECO:0000256" key="12">
    <source>
        <dbReference type="ARBA" id="ARBA00023180"/>
    </source>
</evidence>
<dbReference type="GO" id="GO:0030246">
    <property type="term" value="F:carbohydrate binding"/>
    <property type="evidence" value="ECO:0007669"/>
    <property type="project" value="InterPro"/>
</dbReference>
<dbReference type="Gene3D" id="2.60.120.200">
    <property type="match status" value="1"/>
</dbReference>
<dbReference type="SUPFAM" id="SSF49899">
    <property type="entry name" value="Concanavalin A-like lectins/glucanases"/>
    <property type="match status" value="1"/>
</dbReference>
<evidence type="ECO:0000256" key="10">
    <source>
        <dbReference type="ARBA" id="ARBA00023157"/>
    </source>
</evidence>
<reference evidence="22" key="2">
    <citation type="journal article" date="2020" name="Nat. Ecol. Evol.">
        <title>Deeply conserved synteny resolves early events in vertebrate evolution.</title>
        <authorList>
            <person name="Simakov O."/>
            <person name="Marletaz F."/>
            <person name="Yue J.X."/>
            <person name="O'Connell B."/>
            <person name="Jenkins J."/>
            <person name="Brandt A."/>
            <person name="Calef R."/>
            <person name="Tung C.H."/>
            <person name="Huang T.K."/>
            <person name="Schmutz J."/>
            <person name="Satoh N."/>
            <person name="Yu J.K."/>
            <person name="Putnam N.H."/>
            <person name="Green R.E."/>
            <person name="Rokhsar D.S."/>
        </authorList>
    </citation>
    <scope>NUCLEOTIDE SEQUENCE [LARGE SCALE GENOMIC DNA]</scope>
    <source>
        <strain evidence="22">S238N-H82</strain>
    </source>
</reference>
<comment type="similarity">
    <text evidence="2">Belongs to the G-protein coupled receptor 2 family. LN-TM7 subfamily.</text>
</comment>
<dbReference type="InterPro" id="IPR048072">
    <property type="entry name" value="7tmB2_latrophilin-like"/>
</dbReference>
<dbReference type="PROSITE" id="PS50041">
    <property type="entry name" value="C_TYPE_LECTIN_2"/>
    <property type="match status" value="3"/>
</dbReference>
<feature type="compositionally biased region" description="Polar residues" evidence="14">
    <location>
        <begin position="1390"/>
        <end position="1409"/>
    </location>
</feature>
<evidence type="ECO:0000259" key="21">
    <source>
        <dbReference type="PROSITE" id="PS50261"/>
    </source>
</evidence>
<name>A0A9J7MDV3_BRAFL</name>
<feature type="transmembrane region" description="Helical" evidence="15">
    <location>
        <begin position="1165"/>
        <end position="1191"/>
    </location>
</feature>
<protein>
    <submittedName>
        <fullName evidence="23">Adhesion G protein-coupled receptor L2-like</fullName>
    </submittedName>
</protein>
<evidence type="ECO:0000256" key="5">
    <source>
        <dbReference type="ARBA" id="ARBA00022692"/>
    </source>
</evidence>
<feature type="domain" description="SUEL-type lectin" evidence="20">
    <location>
        <begin position="595"/>
        <end position="684"/>
    </location>
</feature>
<dbReference type="PROSITE" id="PS01186">
    <property type="entry name" value="EGF_2"/>
    <property type="match status" value="1"/>
</dbReference>
<dbReference type="Gene3D" id="2.60.120.740">
    <property type="match status" value="1"/>
</dbReference>
<evidence type="ECO:0000259" key="20">
    <source>
        <dbReference type="PROSITE" id="PS50228"/>
    </source>
</evidence>
<dbReference type="GO" id="GO:0005886">
    <property type="term" value="C:plasma membrane"/>
    <property type="evidence" value="ECO:0000318"/>
    <property type="project" value="GO_Central"/>
</dbReference>
<dbReference type="Pfam" id="PF00002">
    <property type="entry name" value="7tm_2"/>
    <property type="match status" value="1"/>
</dbReference>
<feature type="transmembrane region" description="Helical" evidence="15">
    <location>
        <begin position="1321"/>
        <end position="1344"/>
    </location>
</feature>
<dbReference type="SUPFAM" id="SSF81321">
    <property type="entry name" value="Family A G protein-coupled receptor-like"/>
    <property type="match status" value="1"/>
</dbReference>
<dbReference type="InterPro" id="IPR001304">
    <property type="entry name" value="C-type_lectin-like"/>
</dbReference>
<dbReference type="SUPFAM" id="SSF56436">
    <property type="entry name" value="C-type lectin-like"/>
    <property type="match status" value="3"/>
</dbReference>